<dbReference type="InterPro" id="IPR013783">
    <property type="entry name" value="Ig-like_fold"/>
</dbReference>
<dbReference type="PROSITE" id="PS50109">
    <property type="entry name" value="HIS_KIN"/>
    <property type="match status" value="1"/>
</dbReference>
<dbReference type="InterPro" id="IPR003594">
    <property type="entry name" value="HATPase_dom"/>
</dbReference>
<evidence type="ECO:0000256" key="3">
    <source>
        <dbReference type="ARBA" id="ARBA00022553"/>
    </source>
</evidence>
<dbReference type="InterPro" id="IPR050482">
    <property type="entry name" value="Sensor_HK_TwoCompSys"/>
</dbReference>
<dbReference type="SUPFAM" id="SSF63825">
    <property type="entry name" value="YWTD domain"/>
    <property type="match status" value="1"/>
</dbReference>
<keyword evidence="5" id="KW-0547">Nucleotide-binding</keyword>
<evidence type="ECO:0000256" key="7">
    <source>
        <dbReference type="ARBA" id="ARBA00022840"/>
    </source>
</evidence>
<keyword evidence="7" id="KW-0067">ATP-binding</keyword>
<keyword evidence="9" id="KW-0472">Membrane</keyword>
<dbReference type="EC" id="2.7.13.3" evidence="2"/>
<dbReference type="GO" id="GO:0005524">
    <property type="term" value="F:ATP binding"/>
    <property type="evidence" value="ECO:0007669"/>
    <property type="project" value="UniProtKB-KW"/>
</dbReference>
<dbReference type="PANTHER" id="PTHR24421">
    <property type="entry name" value="NITRATE/NITRITE SENSOR PROTEIN NARX-RELATED"/>
    <property type="match status" value="1"/>
</dbReference>
<dbReference type="GO" id="GO:0000155">
    <property type="term" value="F:phosphorelay sensor kinase activity"/>
    <property type="evidence" value="ECO:0007669"/>
    <property type="project" value="InterPro"/>
</dbReference>
<keyword evidence="8" id="KW-0902">Two-component regulatory system</keyword>
<evidence type="ECO:0000259" key="10">
    <source>
        <dbReference type="PROSITE" id="PS50109"/>
    </source>
</evidence>
<dbReference type="InterPro" id="IPR011123">
    <property type="entry name" value="Y_Y_Y"/>
</dbReference>
<evidence type="ECO:0000256" key="8">
    <source>
        <dbReference type="ARBA" id="ARBA00023012"/>
    </source>
</evidence>
<proteinExistence type="predicted"/>
<dbReference type="InterPro" id="IPR036890">
    <property type="entry name" value="HATPase_C_sf"/>
</dbReference>
<keyword evidence="12" id="KW-1185">Reference proteome</keyword>
<dbReference type="Pfam" id="PF02518">
    <property type="entry name" value="HATPase_c"/>
    <property type="match status" value="1"/>
</dbReference>
<comment type="caution">
    <text evidence="11">The sequence shown here is derived from an EMBL/GenBank/DDBJ whole genome shotgun (WGS) entry which is preliminary data.</text>
</comment>
<dbReference type="SUPFAM" id="SSF55874">
    <property type="entry name" value="ATPase domain of HSP90 chaperone/DNA topoisomerase II/histidine kinase"/>
    <property type="match status" value="1"/>
</dbReference>
<dbReference type="PANTHER" id="PTHR24421:SF10">
    <property type="entry name" value="NITRATE_NITRITE SENSOR PROTEIN NARQ"/>
    <property type="match status" value="1"/>
</dbReference>
<protein>
    <recommendedName>
        <fullName evidence="2">histidine kinase</fullName>
        <ecNumber evidence="2">2.7.13.3</ecNumber>
    </recommendedName>
</protein>
<dbReference type="Proteomes" id="UP000223913">
    <property type="component" value="Unassembled WGS sequence"/>
</dbReference>
<organism evidence="11 12">
    <name type="scientific">Flavilitoribacter nigricans (strain ATCC 23147 / DSM 23189 / NBRC 102662 / NCIMB 1420 / SS-2)</name>
    <name type="common">Lewinella nigricans</name>
    <dbReference type="NCBI Taxonomy" id="1122177"/>
    <lineage>
        <taxon>Bacteria</taxon>
        <taxon>Pseudomonadati</taxon>
        <taxon>Bacteroidota</taxon>
        <taxon>Saprospiria</taxon>
        <taxon>Saprospirales</taxon>
        <taxon>Lewinellaceae</taxon>
        <taxon>Flavilitoribacter</taxon>
    </lineage>
</organism>
<dbReference type="Pfam" id="PF07730">
    <property type="entry name" value="HisKA_3"/>
    <property type="match status" value="1"/>
</dbReference>
<dbReference type="InterPro" id="IPR011712">
    <property type="entry name" value="Sig_transdc_His_kin_sub3_dim/P"/>
</dbReference>
<reference evidence="11 12" key="1">
    <citation type="submission" date="2017-10" db="EMBL/GenBank/DDBJ databases">
        <title>The draft genome sequence of Lewinella nigricans NBRC 102662.</title>
        <authorList>
            <person name="Wang K."/>
        </authorList>
    </citation>
    <scope>NUCLEOTIDE SEQUENCE [LARGE SCALE GENOMIC DNA]</scope>
    <source>
        <strain evidence="11 12">NBRC 102662</strain>
    </source>
</reference>
<dbReference type="InterPro" id="IPR005467">
    <property type="entry name" value="His_kinase_dom"/>
</dbReference>
<evidence type="ECO:0000313" key="12">
    <source>
        <dbReference type="Proteomes" id="UP000223913"/>
    </source>
</evidence>
<dbReference type="AlphaFoldDB" id="A0A2D0MWR1"/>
<comment type="catalytic activity">
    <reaction evidence="1">
        <text>ATP + protein L-histidine = ADP + protein N-phospho-L-histidine.</text>
        <dbReference type="EC" id="2.7.13.3"/>
    </reaction>
</comment>
<dbReference type="SMART" id="SM00387">
    <property type="entry name" value="HATPase_c"/>
    <property type="match status" value="1"/>
</dbReference>
<sequence length="1034" mass="117929">MVIGLKVMGCYFFLRKTIVSVSLIFYFPFFALCQHLSFDHLKPIDGLDDRNIDFIKKDSKGYFWFSSLEGVYNYNGFELKHLSLDNYPLNGNNGLLEKDIQGNFFEDAETNIWFTPINGINCYVREKDELLNYRIKGKNGQPAIDAGYSGFHLGNDSLLWLKADNKLYSYNIATGAQKKIYATKGYRFSVDTFANGKLKTIYACPWIRSPGIEQFSISPEQNFIVKNELFQDGLPGHPEKKPNISHVIVENDSSIWLFSQYGLIKTDPQNPDSSSLYELPSVSDSQVKDGVILNDSLIAVISKNHGLWLFNRDSSCFSKNFLSNKLIPGSISSNDLREIYLDNEELLWVSYYDKAEIGRAWVNPNDFIVPFKHQPEPDKVNSMAEDALGQIWCATQKKGLFIFDESGKLKKNILYNDGLQPITHLHKDKVGNIWAISSSQIYKFTDFAWENIYVSTEENLLYTLQLEPNKLLVSTIDSLYTLTLGKNGPEVKKLDNWGGKPIFESFYALPSKKKNIFYLLDGRGEIVIVTYENGELIPQEGGHIQIGADIYAISEKGKDDQLLVGTANGALLLDLITKEKKNIFPDHPVLKNLPVYAITRDQNDWYWLATRVGIWAYLAKTGQLYCYHTEDGLPSQEFNLYSYLETNNGKFWLGYNEGAVGLDPLSIRPYPFTPKLELRNVSINKESYDPDTLIDYKKHLILKAKENTFAMDAISISHYFPKHNRIEYLLEGYDGVKRIIANGEQIQFTKIPSGIYHLKVTPMNANGVKGKTRTLKLTIKKPFFARPEILLISLFLVAGAFYFIIRMVVKNRLRKQQRIFQHLNDIKEARQSERDRIGAEMHEDLAGGLTSIQLLAQNVRKKSKGVDVPEKLKRIEEYSAELVEGMREIIWAMNSSYDSLPDLAIYMRQFVLGYFEDLDIPCKTTIPDNFPDIIISGEKRKNLFLCLKESAHNVVKHANADFVEFSMHYAQQQLSIILKDNGKGIGEEKLRHFGNGLVNMKKRMEVIGGKMIIESQNGSSVKLILPLSEPDSRS</sequence>
<dbReference type="InterPro" id="IPR015943">
    <property type="entry name" value="WD40/YVTN_repeat-like_dom_sf"/>
</dbReference>
<evidence type="ECO:0000313" key="11">
    <source>
        <dbReference type="EMBL" id="PHN00588.1"/>
    </source>
</evidence>
<keyword evidence="9" id="KW-0812">Transmembrane</keyword>
<feature type="transmembrane region" description="Helical" evidence="9">
    <location>
        <begin position="12"/>
        <end position="32"/>
    </location>
</feature>
<gene>
    <name evidence="11" type="ORF">CRP01_41455</name>
</gene>
<dbReference type="Gene3D" id="1.20.5.1930">
    <property type="match status" value="1"/>
</dbReference>
<keyword evidence="6" id="KW-0418">Kinase</keyword>
<keyword evidence="9" id="KW-1133">Transmembrane helix</keyword>
<name>A0A2D0MWR1_FLAN2</name>
<accession>A0A2D0MWR1</accession>
<evidence type="ECO:0000256" key="5">
    <source>
        <dbReference type="ARBA" id="ARBA00022741"/>
    </source>
</evidence>
<dbReference type="Gene3D" id="2.130.10.10">
    <property type="entry name" value="YVTN repeat-like/Quinoprotein amine dehydrogenase"/>
    <property type="match status" value="2"/>
</dbReference>
<dbReference type="EMBL" id="PDUD01000097">
    <property type="protein sequence ID" value="PHN00588.1"/>
    <property type="molecule type" value="Genomic_DNA"/>
</dbReference>
<dbReference type="RefSeq" id="WP_099155996.1">
    <property type="nucleotide sequence ID" value="NZ_PDUD01000097.1"/>
</dbReference>
<dbReference type="CDD" id="cd16917">
    <property type="entry name" value="HATPase_UhpB-NarQ-NarX-like"/>
    <property type="match status" value="1"/>
</dbReference>
<dbReference type="Gene3D" id="3.30.565.10">
    <property type="entry name" value="Histidine kinase-like ATPase, C-terminal domain"/>
    <property type="match status" value="1"/>
</dbReference>
<keyword evidence="3" id="KW-0597">Phosphoprotein</keyword>
<evidence type="ECO:0000256" key="9">
    <source>
        <dbReference type="SAM" id="Phobius"/>
    </source>
</evidence>
<dbReference type="Pfam" id="PF07495">
    <property type="entry name" value="Y_Y_Y"/>
    <property type="match status" value="1"/>
</dbReference>
<feature type="domain" description="Histidine kinase" evidence="10">
    <location>
        <begin position="953"/>
        <end position="1029"/>
    </location>
</feature>
<dbReference type="Gene3D" id="2.60.40.10">
    <property type="entry name" value="Immunoglobulins"/>
    <property type="match status" value="1"/>
</dbReference>
<feature type="transmembrane region" description="Helical" evidence="9">
    <location>
        <begin position="789"/>
        <end position="809"/>
    </location>
</feature>
<dbReference type="SUPFAM" id="SSF63829">
    <property type="entry name" value="Calcium-dependent phosphotriesterase"/>
    <property type="match status" value="1"/>
</dbReference>
<dbReference type="GO" id="GO:0046983">
    <property type="term" value="F:protein dimerization activity"/>
    <property type="evidence" value="ECO:0007669"/>
    <property type="project" value="InterPro"/>
</dbReference>
<evidence type="ECO:0000256" key="1">
    <source>
        <dbReference type="ARBA" id="ARBA00000085"/>
    </source>
</evidence>
<dbReference type="OrthoDB" id="9778366at2"/>
<evidence type="ECO:0000256" key="2">
    <source>
        <dbReference type="ARBA" id="ARBA00012438"/>
    </source>
</evidence>
<evidence type="ECO:0000256" key="4">
    <source>
        <dbReference type="ARBA" id="ARBA00022679"/>
    </source>
</evidence>
<dbReference type="GO" id="GO:0016020">
    <property type="term" value="C:membrane"/>
    <property type="evidence" value="ECO:0007669"/>
    <property type="project" value="InterPro"/>
</dbReference>
<keyword evidence="4" id="KW-0808">Transferase</keyword>
<evidence type="ECO:0000256" key="6">
    <source>
        <dbReference type="ARBA" id="ARBA00022777"/>
    </source>
</evidence>